<dbReference type="InterPro" id="IPR054722">
    <property type="entry name" value="PolX-like_BBD"/>
</dbReference>
<evidence type="ECO:0000313" key="3">
    <source>
        <dbReference type="EMBL" id="CAI5714734.1"/>
    </source>
</evidence>
<sequence length="438" mass="47781">MNYVRHFSTPFLTPPPRTFIFSSWTSLSIHTTATLSYQEVQAALREELRCKLSQSRLSDYRNKPKKPEQTWHGYYAYLRHVGKEMGGDQNALILEPFCKNASTYPGIQLQLASVIDYNATNINDEINKVFTLLTKLLGDGRKSSIHSQRSSNAKANVNRASAASATASTQVSAKPKLPQYSFTSRSRPKDGIKPCWVCKTTEHKTFDCPVIQDAQRQVGQASVATAVSPNDHAAESYVVEGCDDTIIDSTGECLFLGSAEECINHGSPLDSPTPNAFVSADACIVLQSRNAKLPISTMWLIDSGATHHFTNNAAAIITPTPSFLRARVANGSVLQAVSKVSVLLKTIENGTSTRFVLTDVNYVPAMPRNLLPVSKLIDQDFVVSLSSHCTLSTNDRIVARAPRESCLWSLSAISDTPDEVASFLSRLKASPFASGMTG</sequence>
<accession>A0AAV0T630</accession>
<protein>
    <recommendedName>
        <fullName evidence="2">Retrovirus-related Pol polyprotein from transposon TNT 1-94-like beta-barrel domain-containing protein</fullName>
    </recommendedName>
</protein>
<dbReference type="Pfam" id="PF22936">
    <property type="entry name" value="Pol_BBD"/>
    <property type="match status" value="1"/>
</dbReference>
<organism evidence="3 4">
    <name type="scientific">Peronospora farinosa</name>
    <dbReference type="NCBI Taxonomy" id="134698"/>
    <lineage>
        <taxon>Eukaryota</taxon>
        <taxon>Sar</taxon>
        <taxon>Stramenopiles</taxon>
        <taxon>Oomycota</taxon>
        <taxon>Peronosporomycetes</taxon>
        <taxon>Peronosporales</taxon>
        <taxon>Peronosporaceae</taxon>
        <taxon>Peronospora</taxon>
    </lineage>
</organism>
<name>A0AAV0T630_9STRA</name>
<comment type="caution">
    <text evidence="3">The sequence shown here is derived from an EMBL/GenBank/DDBJ whole genome shotgun (WGS) entry which is preliminary data.</text>
</comment>
<feature type="region of interest" description="Disordered" evidence="1">
    <location>
        <begin position="142"/>
        <end position="170"/>
    </location>
</feature>
<evidence type="ECO:0000259" key="2">
    <source>
        <dbReference type="Pfam" id="PF22936"/>
    </source>
</evidence>
<dbReference type="EMBL" id="CANTFK010000343">
    <property type="protein sequence ID" value="CAI5714734.1"/>
    <property type="molecule type" value="Genomic_DNA"/>
</dbReference>
<dbReference type="AlphaFoldDB" id="A0AAV0T630"/>
<feature type="domain" description="Retrovirus-related Pol polyprotein from transposon TNT 1-94-like beta-barrel" evidence="2">
    <location>
        <begin position="299"/>
        <end position="380"/>
    </location>
</feature>
<gene>
    <name evidence="3" type="ORF">PFR002_LOCUS2969</name>
</gene>
<proteinExistence type="predicted"/>
<dbReference type="Proteomes" id="UP001159659">
    <property type="component" value="Unassembled WGS sequence"/>
</dbReference>
<evidence type="ECO:0000256" key="1">
    <source>
        <dbReference type="SAM" id="MobiDB-lite"/>
    </source>
</evidence>
<evidence type="ECO:0000313" key="4">
    <source>
        <dbReference type="Proteomes" id="UP001159659"/>
    </source>
</evidence>
<feature type="compositionally biased region" description="Low complexity" evidence="1">
    <location>
        <begin position="149"/>
        <end position="170"/>
    </location>
</feature>
<reference evidence="3" key="1">
    <citation type="submission" date="2022-12" db="EMBL/GenBank/DDBJ databases">
        <authorList>
            <person name="Webb A."/>
        </authorList>
    </citation>
    <scope>NUCLEOTIDE SEQUENCE</scope>
    <source>
        <strain evidence="3">Pf2</strain>
    </source>
</reference>